<keyword evidence="2" id="KW-1185">Reference proteome</keyword>
<organism evidence="1 2">
    <name type="scientific">Cohnella herbarum</name>
    <dbReference type="NCBI Taxonomy" id="2728023"/>
    <lineage>
        <taxon>Bacteria</taxon>
        <taxon>Bacillati</taxon>
        <taxon>Bacillota</taxon>
        <taxon>Bacilli</taxon>
        <taxon>Bacillales</taxon>
        <taxon>Paenibacillaceae</taxon>
        <taxon>Cohnella</taxon>
    </lineage>
</organism>
<dbReference type="EMBL" id="CP051680">
    <property type="protein sequence ID" value="QJD87909.1"/>
    <property type="molecule type" value="Genomic_DNA"/>
</dbReference>
<gene>
    <name evidence="1" type="ORF">HH215_00100</name>
</gene>
<dbReference type="AlphaFoldDB" id="A0A7Z2VRL7"/>
<evidence type="ECO:0000313" key="1">
    <source>
        <dbReference type="EMBL" id="QJD87909.1"/>
    </source>
</evidence>
<dbReference type="Proteomes" id="UP000502248">
    <property type="component" value="Chromosome"/>
</dbReference>
<dbReference type="Pfam" id="PF14398">
    <property type="entry name" value="ATPgrasp_YheCD"/>
    <property type="match status" value="1"/>
</dbReference>
<reference evidence="1 2" key="1">
    <citation type="submission" date="2020-04" db="EMBL/GenBank/DDBJ databases">
        <title>Genome sequencing of novel species.</title>
        <authorList>
            <person name="Heo J."/>
            <person name="Kim S.-J."/>
            <person name="Kim J.-S."/>
            <person name="Hong S.-B."/>
            <person name="Kwon S.-W."/>
        </authorList>
    </citation>
    <scope>NUCLEOTIDE SEQUENCE [LARGE SCALE GENOMIC DNA]</scope>
    <source>
        <strain evidence="1 2">MFER-1</strain>
    </source>
</reference>
<accession>A0A7Z2VRL7</accession>
<dbReference type="InterPro" id="IPR026838">
    <property type="entry name" value="YheC/D"/>
</dbReference>
<protein>
    <submittedName>
        <fullName evidence="1">YheC/YheD family protein</fullName>
    </submittedName>
</protein>
<evidence type="ECO:0000313" key="2">
    <source>
        <dbReference type="Proteomes" id="UP000502248"/>
    </source>
</evidence>
<sequence length="231" mass="26490">MRSKPLRRLIPETVRYDRARLIKMLNRYAMVYVKPETGTHGKGVMRVAQDGRNYRYQLGKQPRVFRSYGDLANDLAKRVKGRRYLIQRGIHLLKHNGRAFDLRVMAQLNPSKKWETTGIIGRVAAPRKIVTNYHDGGTLVQARRLLSGHMGKSATSSTIRRLEGVGVLAGQAMRNRYSGITEIGVDIGLDRSLTPWIIEVNTSPDPYIFRKLPDPSVFRKIRRYQQAYGRK</sequence>
<name>A0A7Z2VRL7_9BACL</name>
<proteinExistence type="predicted"/>
<dbReference type="Gene3D" id="3.30.470.20">
    <property type="entry name" value="ATP-grasp fold, B domain"/>
    <property type="match status" value="1"/>
</dbReference>
<dbReference type="KEGG" id="cheb:HH215_00100"/>
<dbReference type="SUPFAM" id="SSF56059">
    <property type="entry name" value="Glutathione synthetase ATP-binding domain-like"/>
    <property type="match status" value="1"/>
</dbReference>